<keyword evidence="5 8" id="KW-0408">Iron</keyword>
<comment type="caution">
    <text evidence="8">Lacks conserved residue(s) required for the propagation of feature annotation.</text>
</comment>
<feature type="binding site" evidence="8">
    <location>
        <begin position="136"/>
        <end position="140"/>
    </location>
    <ligand>
        <name>substrate</name>
    </ligand>
</feature>
<accession>A0A8J3E8A4</accession>
<feature type="binding site" evidence="8">
    <location>
        <position position="275"/>
    </location>
    <ligand>
        <name>substrate</name>
    </ligand>
</feature>
<dbReference type="PANTHER" id="PTHR11735">
    <property type="entry name" value="TRNA N6-ADENOSINE THREONYLCARBAMOYLTRANSFERASE"/>
    <property type="match status" value="1"/>
</dbReference>
<keyword evidence="6 8" id="KW-0012">Acyltransferase</keyword>
<dbReference type="FunFam" id="3.30.420.40:FF:000031">
    <property type="entry name" value="tRNA N6-adenosine threonylcarbamoyltransferase"/>
    <property type="match status" value="1"/>
</dbReference>
<comment type="similarity">
    <text evidence="8">Belongs to the KAE1 / TsaD family.</text>
</comment>
<dbReference type="NCBIfam" id="TIGR00329">
    <property type="entry name" value="gcp_kae1"/>
    <property type="match status" value="1"/>
</dbReference>
<dbReference type="SUPFAM" id="SSF53067">
    <property type="entry name" value="Actin-like ATPase domain"/>
    <property type="match status" value="2"/>
</dbReference>
<dbReference type="HAMAP" id="MF_01445">
    <property type="entry name" value="TsaD"/>
    <property type="match status" value="1"/>
</dbReference>
<keyword evidence="3 8" id="KW-0819">tRNA processing</keyword>
<dbReference type="InterPro" id="IPR043129">
    <property type="entry name" value="ATPase_NBD"/>
</dbReference>
<evidence type="ECO:0000256" key="4">
    <source>
        <dbReference type="ARBA" id="ARBA00022723"/>
    </source>
</evidence>
<gene>
    <name evidence="8 10" type="primary">tsaD</name>
    <name evidence="10" type="ORF">GCM10010995_13150</name>
</gene>
<comment type="subcellular location">
    <subcellularLocation>
        <location evidence="8">Cytoplasm</location>
    </subcellularLocation>
</comment>
<dbReference type="RefSeq" id="WP_117002549.1">
    <property type="nucleotide sequence ID" value="NZ_BMJS01000012.1"/>
</dbReference>
<dbReference type="OrthoDB" id="9806197at2"/>
<dbReference type="Gene3D" id="3.30.420.40">
    <property type="match status" value="2"/>
</dbReference>
<dbReference type="NCBIfam" id="TIGR03723">
    <property type="entry name" value="T6A_TsaD_YgjD"/>
    <property type="match status" value="1"/>
</dbReference>
<comment type="function">
    <text evidence="8">Required for the formation of a threonylcarbamoyl group on adenosine at position 37 (t(6)A37) in tRNAs that read codons beginning with adenine. Is involved in the transfer of the threonylcarbamoyl moiety of threonylcarbamoyl-AMP (TC-AMP) to the N6 group of A37, together with TsaE and TsaB. TsaD likely plays a direct catalytic role in this reaction.</text>
</comment>
<dbReference type="EMBL" id="BMJS01000012">
    <property type="protein sequence ID" value="GGF97329.1"/>
    <property type="molecule type" value="Genomic_DNA"/>
</dbReference>
<evidence type="ECO:0000256" key="2">
    <source>
        <dbReference type="ARBA" id="ARBA00022679"/>
    </source>
</evidence>
<keyword evidence="2 8" id="KW-0808">Transferase</keyword>
<dbReference type="AlphaFoldDB" id="A0A8J3E8A4"/>
<dbReference type="InterPro" id="IPR017861">
    <property type="entry name" value="KAE1/TsaD"/>
</dbReference>
<evidence type="ECO:0000313" key="10">
    <source>
        <dbReference type="EMBL" id="GGF97329.1"/>
    </source>
</evidence>
<organism evidence="10 11">
    <name type="scientific">Cysteiniphilum litorale</name>
    <dbReference type="NCBI Taxonomy" id="2056700"/>
    <lineage>
        <taxon>Bacteria</taxon>
        <taxon>Pseudomonadati</taxon>
        <taxon>Pseudomonadota</taxon>
        <taxon>Gammaproteobacteria</taxon>
        <taxon>Thiotrichales</taxon>
        <taxon>Fastidiosibacteraceae</taxon>
        <taxon>Cysteiniphilum</taxon>
    </lineage>
</organism>
<evidence type="ECO:0000313" key="11">
    <source>
        <dbReference type="Proteomes" id="UP000636949"/>
    </source>
</evidence>
<reference evidence="10" key="2">
    <citation type="submission" date="2020-09" db="EMBL/GenBank/DDBJ databases">
        <authorList>
            <person name="Sun Q."/>
            <person name="Zhou Y."/>
        </authorList>
    </citation>
    <scope>NUCLEOTIDE SEQUENCE</scope>
    <source>
        <strain evidence="10">CGMCC 1.15758</strain>
    </source>
</reference>
<dbReference type="GO" id="GO:0002949">
    <property type="term" value="P:tRNA threonylcarbamoyladenosine modification"/>
    <property type="evidence" value="ECO:0007669"/>
    <property type="project" value="UniProtKB-UniRule"/>
</dbReference>
<feature type="binding site" evidence="8">
    <location>
        <position position="116"/>
    </location>
    <ligand>
        <name>Fe cation</name>
        <dbReference type="ChEBI" id="CHEBI:24875"/>
    </ligand>
</feature>
<evidence type="ECO:0000256" key="8">
    <source>
        <dbReference type="HAMAP-Rule" id="MF_01445"/>
    </source>
</evidence>
<evidence type="ECO:0000256" key="1">
    <source>
        <dbReference type="ARBA" id="ARBA00022490"/>
    </source>
</evidence>
<dbReference type="EC" id="2.3.1.234" evidence="8"/>
<feature type="domain" description="Gcp-like" evidence="9">
    <location>
        <begin position="24"/>
        <end position="309"/>
    </location>
</feature>
<protein>
    <recommendedName>
        <fullName evidence="8">tRNA N6-adenosine threonylcarbamoyltransferase</fullName>
        <ecNumber evidence="8">2.3.1.234</ecNumber>
    </recommendedName>
    <alternativeName>
        <fullName evidence="8">N6-L-threonylcarbamoyladenine synthase</fullName>
        <shortName evidence="8">t(6)A synthase</shortName>
    </alternativeName>
    <alternativeName>
        <fullName evidence="8">t(6)A37 threonylcarbamoyladenosine biosynthesis protein TsaD</fullName>
    </alternativeName>
    <alternativeName>
        <fullName evidence="8">tRNA threonylcarbamoyladenosine biosynthesis protein TsaD</fullName>
    </alternativeName>
</protein>
<keyword evidence="1 8" id="KW-0963">Cytoplasm</keyword>
<feature type="binding site" evidence="8">
    <location>
        <position position="303"/>
    </location>
    <ligand>
        <name>Fe cation</name>
        <dbReference type="ChEBI" id="CHEBI:24875"/>
    </ligand>
</feature>
<keyword evidence="4 8" id="KW-0479">Metal-binding</keyword>
<evidence type="ECO:0000256" key="6">
    <source>
        <dbReference type="ARBA" id="ARBA00023315"/>
    </source>
</evidence>
<dbReference type="InterPro" id="IPR000905">
    <property type="entry name" value="Gcp-like_dom"/>
</dbReference>
<dbReference type="PRINTS" id="PR00789">
    <property type="entry name" value="OSIALOPTASE"/>
</dbReference>
<evidence type="ECO:0000256" key="3">
    <source>
        <dbReference type="ARBA" id="ARBA00022694"/>
    </source>
</evidence>
<name>A0A8J3E8A4_9GAMM</name>
<dbReference type="GO" id="GO:0005737">
    <property type="term" value="C:cytoplasm"/>
    <property type="evidence" value="ECO:0007669"/>
    <property type="project" value="UniProtKB-SubCell"/>
</dbReference>
<sequence length="337" mass="36147">MIVLGIETSCDETGIAIYDGLKHKLLANALFSQIDLHAQYGGVVPELASRDHVAKLIPLTKEALAHAGLTLEDIDTIAYTAMPGLVGALMVGATFAKTLSYMLDIPAIAIHHLEGHLLAPLLSEEAKPEYPYVALLVSGGHTQLIAVKSFGQYELLGESIDDAAGEAFDKTAKLLGLPYPGGPHLASLAEQGRAGVFTFPRPMCDRPGFDFSFSGLKTAVLNTWQAQEDQSGQIKADIAYAFQEALIDTIVIKCKRVLKHTGMKNLVVSGGVSANKGLRSALSELALKNRWQVYYPPLAYCTDNGAMIAIAGAYRLANGFVDQDMVINVKPRAPLNL</sequence>
<proteinExistence type="inferred from homology"/>
<comment type="cofactor">
    <cofactor evidence="8">
        <name>Fe(2+)</name>
        <dbReference type="ChEBI" id="CHEBI:29033"/>
    </cofactor>
    <text evidence="8">Binds 1 Fe(2+) ion per subunit.</text>
</comment>
<evidence type="ECO:0000256" key="7">
    <source>
        <dbReference type="ARBA" id="ARBA00048117"/>
    </source>
</evidence>
<keyword evidence="11" id="KW-1185">Reference proteome</keyword>
<feature type="binding site" evidence="8">
    <location>
        <position position="169"/>
    </location>
    <ligand>
        <name>substrate</name>
    </ligand>
</feature>
<dbReference type="PROSITE" id="PS01016">
    <property type="entry name" value="GLYCOPROTEASE"/>
    <property type="match status" value="1"/>
</dbReference>
<feature type="binding site" evidence="8">
    <location>
        <position position="182"/>
    </location>
    <ligand>
        <name>substrate</name>
    </ligand>
</feature>
<dbReference type="GO" id="GO:0005506">
    <property type="term" value="F:iron ion binding"/>
    <property type="evidence" value="ECO:0007669"/>
    <property type="project" value="UniProtKB-UniRule"/>
</dbReference>
<feature type="binding site" evidence="8">
    <location>
        <position position="112"/>
    </location>
    <ligand>
        <name>Fe cation</name>
        <dbReference type="ChEBI" id="CHEBI:24875"/>
    </ligand>
</feature>
<evidence type="ECO:0000259" key="9">
    <source>
        <dbReference type="Pfam" id="PF00814"/>
    </source>
</evidence>
<dbReference type="Pfam" id="PF00814">
    <property type="entry name" value="TsaD"/>
    <property type="match status" value="1"/>
</dbReference>
<dbReference type="Proteomes" id="UP000636949">
    <property type="component" value="Unassembled WGS sequence"/>
</dbReference>
<reference evidence="10" key="1">
    <citation type="journal article" date="2014" name="Int. J. Syst. Evol. Microbiol.">
        <title>Complete genome sequence of Corynebacterium casei LMG S-19264T (=DSM 44701T), isolated from a smear-ripened cheese.</title>
        <authorList>
            <consortium name="US DOE Joint Genome Institute (JGI-PGF)"/>
            <person name="Walter F."/>
            <person name="Albersmeier A."/>
            <person name="Kalinowski J."/>
            <person name="Ruckert C."/>
        </authorList>
    </citation>
    <scope>NUCLEOTIDE SEQUENCE</scope>
    <source>
        <strain evidence="10">CGMCC 1.15758</strain>
    </source>
</reference>
<dbReference type="InterPro" id="IPR022450">
    <property type="entry name" value="TsaD"/>
</dbReference>
<dbReference type="CDD" id="cd24133">
    <property type="entry name" value="ASKHA_NBD_TsaD_bac"/>
    <property type="match status" value="1"/>
</dbReference>
<comment type="catalytic activity">
    <reaction evidence="7 8">
        <text>L-threonylcarbamoyladenylate + adenosine(37) in tRNA = N(6)-L-threonylcarbamoyladenosine(37) in tRNA + AMP + H(+)</text>
        <dbReference type="Rhea" id="RHEA:37059"/>
        <dbReference type="Rhea" id="RHEA-COMP:10162"/>
        <dbReference type="Rhea" id="RHEA-COMP:10163"/>
        <dbReference type="ChEBI" id="CHEBI:15378"/>
        <dbReference type="ChEBI" id="CHEBI:73682"/>
        <dbReference type="ChEBI" id="CHEBI:74411"/>
        <dbReference type="ChEBI" id="CHEBI:74418"/>
        <dbReference type="ChEBI" id="CHEBI:456215"/>
        <dbReference type="EC" id="2.3.1.234"/>
    </reaction>
</comment>
<evidence type="ECO:0000256" key="5">
    <source>
        <dbReference type="ARBA" id="ARBA00023004"/>
    </source>
</evidence>
<dbReference type="GO" id="GO:0061711">
    <property type="term" value="F:tRNA N(6)-L-threonylcarbamoyladenine synthase activity"/>
    <property type="evidence" value="ECO:0007669"/>
    <property type="project" value="UniProtKB-EC"/>
</dbReference>
<comment type="caution">
    <text evidence="10">The sequence shown here is derived from an EMBL/GenBank/DDBJ whole genome shotgun (WGS) entry which is preliminary data.</text>
</comment>
<dbReference type="InterPro" id="IPR017860">
    <property type="entry name" value="Peptidase_M22_CS"/>
</dbReference>
<dbReference type="PANTHER" id="PTHR11735:SF6">
    <property type="entry name" value="TRNA N6-ADENOSINE THREONYLCARBAMOYLTRANSFERASE, MITOCHONDRIAL"/>
    <property type="match status" value="1"/>
</dbReference>